<organism evidence="3">
    <name type="scientific">Propionibacterium freudenreichii subsp. freudenreichii</name>
    <dbReference type="NCBI Taxonomy" id="66712"/>
    <lineage>
        <taxon>Bacteria</taxon>
        <taxon>Bacillati</taxon>
        <taxon>Actinomycetota</taxon>
        <taxon>Actinomycetes</taxon>
        <taxon>Propionibacteriales</taxon>
        <taxon>Propionibacteriaceae</taxon>
        <taxon>Propionibacterium</taxon>
    </lineage>
</organism>
<dbReference type="Gene3D" id="3.40.30.10">
    <property type="entry name" value="Glutaredoxin"/>
    <property type="match status" value="1"/>
</dbReference>
<feature type="domain" description="GST C-terminal" evidence="2">
    <location>
        <begin position="172"/>
        <end position="306"/>
    </location>
</feature>
<sequence length="357" mass="39333">MTALPESASVNTRPRGEVGDSIFRKEQTDDGAFKRQPNHFTARFTSGELPVEAGRYRLVISAECGWSRRQIIVRRLLGLENAISIAYVSGRGDDGGWVFADQPGGKDAVLGLKGLNEAYHAGDPSYTGRGTVPALVDTKTGKVVMNDYHVMSLELETAWSQFHKAGAPDLYPEALRGQIDVLNQQLFDDVNNGPYKVLFATTEDAARAALGVYEARLRDYDHRLATRRYLFGDQLTDSDVRLFCTLASFDQTYVTGFPIDLRDKALRVHDLPNLWAYMRDLFTTPGFVDERDTEALGITPRPDGSYLGGFGDPVLASDDPDRLARWQAPAGREGLHGSSETSGPGGAGSWTLWNFAY</sequence>
<dbReference type="PATRIC" id="fig|66712.6.peg.955"/>
<dbReference type="Gene3D" id="1.20.1050.10">
    <property type="match status" value="1"/>
</dbReference>
<dbReference type="InterPro" id="IPR036282">
    <property type="entry name" value="Glutathione-S-Trfase_C_sf"/>
</dbReference>
<reference evidence="3" key="1">
    <citation type="submission" date="2014-08" db="EMBL/GenBank/DDBJ databases">
        <authorList>
            <person name="Falentin Helene"/>
        </authorList>
    </citation>
    <scope>NUCLEOTIDE SEQUENCE</scope>
</reference>
<dbReference type="EMBL" id="LM676387">
    <property type="protein sequence ID" value="CEP25860.1"/>
    <property type="molecule type" value="Genomic_DNA"/>
</dbReference>
<dbReference type="GO" id="GO:0004364">
    <property type="term" value="F:glutathione transferase activity"/>
    <property type="evidence" value="ECO:0007669"/>
    <property type="project" value="InterPro"/>
</dbReference>
<proteinExistence type="predicted"/>
<dbReference type="RefSeq" id="WP_052809110.1">
    <property type="nucleotide sequence ID" value="NZ_CP010341.1"/>
</dbReference>
<dbReference type="PANTHER" id="PTHR32419">
    <property type="entry name" value="GLUTATHIONYL-HYDROQUINONE REDUCTASE"/>
    <property type="match status" value="1"/>
</dbReference>
<dbReference type="GeneID" id="61222073"/>
<name>A0A0B7NPR1_PROFF</name>
<dbReference type="GO" id="GO:0005737">
    <property type="term" value="C:cytoplasm"/>
    <property type="evidence" value="ECO:0007669"/>
    <property type="project" value="TreeGrafter"/>
</dbReference>
<evidence type="ECO:0000313" key="3">
    <source>
        <dbReference type="EMBL" id="CEP25860.1"/>
    </source>
</evidence>
<feature type="region of interest" description="Disordered" evidence="1">
    <location>
        <begin position="1"/>
        <end position="20"/>
    </location>
</feature>
<dbReference type="SUPFAM" id="SSF52833">
    <property type="entry name" value="Thioredoxin-like"/>
    <property type="match status" value="1"/>
</dbReference>
<evidence type="ECO:0000259" key="2">
    <source>
        <dbReference type="PROSITE" id="PS50405"/>
    </source>
</evidence>
<accession>A0A0B7NPR1</accession>
<dbReference type="AlphaFoldDB" id="A0A0B7NPR1"/>
<dbReference type="PROSITE" id="PS50405">
    <property type="entry name" value="GST_CTER"/>
    <property type="match status" value="1"/>
</dbReference>
<dbReference type="InterPro" id="IPR016639">
    <property type="entry name" value="GST_Omega/GSH"/>
</dbReference>
<dbReference type="SUPFAM" id="SSF47616">
    <property type="entry name" value="GST C-terminal domain-like"/>
    <property type="match status" value="1"/>
</dbReference>
<dbReference type="PANTHER" id="PTHR32419:SF6">
    <property type="entry name" value="GLUTATHIONE S-TRANSFERASE OMEGA-LIKE 1-RELATED"/>
    <property type="match status" value="1"/>
</dbReference>
<keyword evidence="3" id="KW-0808">Transferase</keyword>
<dbReference type="KEGG" id="pfre:RM25_0927"/>
<protein>
    <submittedName>
        <fullName evidence="3">Glutathione S-transferase</fullName>
    </submittedName>
</protein>
<dbReference type="InterPro" id="IPR036249">
    <property type="entry name" value="Thioredoxin-like_sf"/>
</dbReference>
<dbReference type="Pfam" id="PF13410">
    <property type="entry name" value="GST_C_2"/>
    <property type="match status" value="1"/>
</dbReference>
<gene>
    <name evidence="3" type="primary">Gst</name>
    <name evidence="3" type="ORF">PFCIRM138_02750</name>
</gene>
<evidence type="ECO:0000256" key="1">
    <source>
        <dbReference type="SAM" id="MobiDB-lite"/>
    </source>
</evidence>
<dbReference type="InterPro" id="IPR010987">
    <property type="entry name" value="Glutathione-S-Trfase_C-like"/>
</dbReference>